<feature type="compositionally biased region" description="Polar residues" evidence="1">
    <location>
        <begin position="152"/>
        <end position="164"/>
    </location>
</feature>
<feature type="non-terminal residue" evidence="2">
    <location>
        <position position="395"/>
    </location>
</feature>
<reference evidence="2 3" key="1">
    <citation type="submission" date="2016-07" db="EMBL/GenBank/DDBJ databases">
        <title>Pervasive Adenine N6-methylation of Active Genes in Fungi.</title>
        <authorList>
            <consortium name="DOE Joint Genome Institute"/>
            <person name="Mondo S.J."/>
            <person name="Dannebaum R.O."/>
            <person name="Kuo R.C."/>
            <person name="Labutti K."/>
            <person name="Haridas S."/>
            <person name="Kuo A."/>
            <person name="Salamov A."/>
            <person name="Ahrendt S.R."/>
            <person name="Lipzen A."/>
            <person name="Sullivan W."/>
            <person name="Andreopoulos W.B."/>
            <person name="Clum A."/>
            <person name="Lindquist E."/>
            <person name="Daum C."/>
            <person name="Ramamoorthy G.K."/>
            <person name="Gryganskyi A."/>
            <person name="Culley D."/>
            <person name="Magnuson J.K."/>
            <person name="James T.Y."/>
            <person name="O'Malley M.A."/>
            <person name="Stajich J.E."/>
            <person name="Spatafora J.W."/>
            <person name="Visel A."/>
            <person name="Grigoriev I.V."/>
        </authorList>
    </citation>
    <scope>NUCLEOTIDE SEQUENCE [LARGE SCALE GENOMIC DNA]</scope>
    <source>
        <strain evidence="2 3">PL171</strain>
    </source>
</reference>
<evidence type="ECO:0000313" key="3">
    <source>
        <dbReference type="Proteomes" id="UP000193411"/>
    </source>
</evidence>
<accession>A0A1Y2I4A8</accession>
<proteinExistence type="predicted"/>
<keyword evidence="3" id="KW-1185">Reference proteome</keyword>
<feature type="compositionally biased region" description="Low complexity" evidence="1">
    <location>
        <begin position="60"/>
        <end position="151"/>
    </location>
</feature>
<gene>
    <name evidence="2" type="ORF">BCR44DRAFT_39289</name>
</gene>
<feature type="compositionally biased region" description="Acidic residues" evidence="1">
    <location>
        <begin position="184"/>
        <end position="198"/>
    </location>
</feature>
<evidence type="ECO:0000256" key="1">
    <source>
        <dbReference type="SAM" id="MobiDB-lite"/>
    </source>
</evidence>
<evidence type="ECO:0000313" key="2">
    <source>
        <dbReference type="EMBL" id="ORZ41697.1"/>
    </source>
</evidence>
<feature type="region of interest" description="Disordered" evidence="1">
    <location>
        <begin position="34"/>
        <end position="223"/>
    </location>
</feature>
<name>A0A1Y2I4A8_9FUNG</name>
<comment type="caution">
    <text evidence="2">The sequence shown here is derived from an EMBL/GenBank/DDBJ whole genome shotgun (WGS) entry which is preliminary data.</text>
</comment>
<dbReference type="EMBL" id="MCFL01000001">
    <property type="protein sequence ID" value="ORZ41697.1"/>
    <property type="molecule type" value="Genomic_DNA"/>
</dbReference>
<feature type="compositionally biased region" description="Low complexity" evidence="1">
    <location>
        <begin position="165"/>
        <end position="179"/>
    </location>
</feature>
<organism evidence="2 3">
    <name type="scientific">Catenaria anguillulae PL171</name>
    <dbReference type="NCBI Taxonomy" id="765915"/>
    <lineage>
        <taxon>Eukaryota</taxon>
        <taxon>Fungi</taxon>
        <taxon>Fungi incertae sedis</taxon>
        <taxon>Blastocladiomycota</taxon>
        <taxon>Blastocladiomycetes</taxon>
        <taxon>Blastocladiales</taxon>
        <taxon>Catenariaceae</taxon>
        <taxon>Catenaria</taxon>
    </lineage>
</organism>
<protein>
    <submittedName>
        <fullName evidence="2">Uncharacterized protein</fullName>
    </submittedName>
</protein>
<dbReference type="Proteomes" id="UP000193411">
    <property type="component" value="Unassembled WGS sequence"/>
</dbReference>
<sequence>MVTQRSTPSVTVCVFRAMQRNLSFDQLVPVFDVEDSSSDSGTVASGKGSSDTESPDSDFESSSSSASSLHHSSAYHSDSDSDSNSSSNSESDSSSNSDSDTSSNSGSDSSSNSDSDTSSNSDSDTSSNSDSDTSSNPDSDTSSTSDFDSSNFGIDSDSNCLSNPSLDSGTDVSSLLSSSHDMDSDSDSSTDSDSDSDSDSSSNSGTNVHATPSHYRILPQNPKGNNSMYDHIMNGFRPSTRSSWISVTLSLTWGVYYTTKAEFVSTHITGYHARDLYALQVPQNRLLEFDSLSCGASVKNRTMAGNFTATARERLARRELVVYRFERVVIPEVVADCAREWFQGQVAAAGGLFGRAKFPFREWQQYMDAELPEWLGMIRNPITAWELEDTQEEFA</sequence>
<dbReference type="AlphaFoldDB" id="A0A1Y2I4A8"/>